<feature type="chain" id="PRO_5002627882" description="DUF4148 domain-containing protein" evidence="1">
    <location>
        <begin position="30"/>
        <end position="122"/>
    </location>
</feature>
<reference evidence="2 3" key="1">
    <citation type="submission" date="2006-05" db="EMBL/GenBank/DDBJ databases">
        <authorList>
            <person name="King G."/>
            <person name="Ferriera S."/>
            <person name="Johnson J."/>
            <person name="Kravitz S."/>
            <person name="Beeson K."/>
            <person name="Sutton G."/>
            <person name="Rogers Y.-H."/>
            <person name="Friedman R."/>
            <person name="Frazier M."/>
            <person name="Venter J.C."/>
        </authorList>
    </citation>
    <scope>NUCLEOTIDE SEQUENCE [LARGE SCALE GENOMIC DNA]</scope>
    <source>
        <strain evidence="3">ATCC 25650 / DSM 13394 / JCM 20685 / NBRC 16684 / NCIMB 2208 / IAM 12614 / B1</strain>
    </source>
</reference>
<organism evidence="2 3">
    <name type="scientific">Roseibium aggregatum (strain ATCC 25650 / DSM 13394 / JCM 20685 / NBRC 16684 / NCIMB 2208 / IAM 12614 / B1)</name>
    <name type="common">Stappia aggregata</name>
    <dbReference type="NCBI Taxonomy" id="384765"/>
    <lineage>
        <taxon>Bacteria</taxon>
        <taxon>Pseudomonadati</taxon>
        <taxon>Pseudomonadota</taxon>
        <taxon>Alphaproteobacteria</taxon>
        <taxon>Hyphomicrobiales</taxon>
        <taxon>Stappiaceae</taxon>
        <taxon>Roseibium</taxon>
    </lineage>
</organism>
<gene>
    <name evidence="2" type="ORF">SIAM614_19941</name>
</gene>
<evidence type="ECO:0008006" key="4">
    <source>
        <dbReference type="Google" id="ProtNLM"/>
    </source>
</evidence>
<proteinExistence type="predicted"/>
<comment type="caution">
    <text evidence="2">The sequence shown here is derived from an EMBL/GenBank/DDBJ whole genome shotgun (WGS) entry which is preliminary data.</text>
</comment>
<sequence>MIMRTSRKLLSTLLTAAFVSGALAGNAFAIDPDDTRGDLNGDKPVSVRIQQTVNAKALAEARSGNLLILPIVGSYNGEERLTVAQQQVAGARAQGANAKRPLHILPFQGDWNGTAKAGFPHQ</sequence>
<dbReference type="Proteomes" id="UP000004848">
    <property type="component" value="Unassembled WGS sequence"/>
</dbReference>
<name>A0NVW5_ROSAI</name>
<feature type="signal peptide" evidence="1">
    <location>
        <begin position="1"/>
        <end position="29"/>
    </location>
</feature>
<dbReference type="AlphaFoldDB" id="A0NVW5"/>
<protein>
    <recommendedName>
        <fullName evidence="4">DUF4148 domain-containing protein</fullName>
    </recommendedName>
</protein>
<evidence type="ECO:0000313" key="2">
    <source>
        <dbReference type="EMBL" id="EAV43130.1"/>
    </source>
</evidence>
<evidence type="ECO:0000313" key="3">
    <source>
        <dbReference type="Proteomes" id="UP000004848"/>
    </source>
</evidence>
<evidence type="ECO:0000256" key="1">
    <source>
        <dbReference type="SAM" id="SignalP"/>
    </source>
</evidence>
<dbReference type="EMBL" id="AAUW01000011">
    <property type="protein sequence ID" value="EAV43130.1"/>
    <property type="molecule type" value="Genomic_DNA"/>
</dbReference>
<accession>A0NVW5</accession>
<keyword evidence="1" id="KW-0732">Signal</keyword>